<evidence type="ECO:0000256" key="1">
    <source>
        <dbReference type="SAM" id="MobiDB-lite"/>
    </source>
</evidence>
<evidence type="ECO:0000313" key="3">
    <source>
        <dbReference type="Proteomes" id="UP000693981"/>
    </source>
</evidence>
<evidence type="ECO:0000313" key="2">
    <source>
        <dbReference type="EMBL" id="KAG7395133.1"/>
    </source>
</evidence>
<keyword evidence="3" id="KW-1185">Reference proteome</keyword>
<proteinExistence type="predicted"/>
<organism evidence="2 3">
    <name type="scientific">Phytophthora boehmeriae</name>
    <dbReference type="NCBI Taxonomy" id="109152"/>
    <lineage>
        <taxon>Eukaryota</taxon>
        <taxon>Sar</taxon>
        <taxon>Stramenopiles</taxon>
        <taxon>Oomycota</taxon>
        <taxon>Peronosporomycetes</taxon>
        <taxon>Peronosporales</taxon>
        <taxon>Peronosporaceae</taxon>
        <taxon>Phytophthora</taxon>
    </lineage>
</organism>
<gene>
    <name evidence="2" type="ORF">PHYBOEH_004206</name>
</gene>
<accession>A0A8T1WTD7</accession>
<comment type="caution">
    <text evidence="2">The sequence shown here is derived from an EMBL/GenBank/DDBJ whole genome shotgun (WGS) entry which is preliminary data.</text>
</comment>
<feature type="region of interest" description="Disordered" evidence="1">
    <location>
        <begin position="1"/>
        <end position="25"/>
    </location>
</feature>
<protein>
    <submittedName>
        <fullName evidence="2">Uncharacterized protein</fullName>
    </submittedName>
</protein>
<dbReference type="Proteomes" id="UP000693981">
    <property type="component" value="Unassembled WGS sequence"/>
</dbReference>
<dbReference type="AlphaFoldDB" id="A0A8T1WTD7"/>
<name>A0A8T1WTD7_9STRA</name>
<feature type="region of interest" description="Disordered" evidence="1">
    <location>
        <begin position="142"/>
        <end position="177"/>
    </location>
</feature>
<sequence>MSNDYKPFASELTQAAGKTGTTDSFRPHHRIAEEEQQTQSMVYAARMTYLDGSDQKSPDPLFLTRKQAQKMALQQQESVKMPMKIIETRKIASASIGGPNIILWKKGRASAAAADKRQTWEPRFQAGCHFYECLETGECRVFPDGNPLSTDKQVGDDGDEDDPPFPDSFAFLNDSHR</sequence>
<dbReference type="OrthoDB" id="78282at2759"/>
<dbReference type="EMBL" id="JAGDFL010000225">
    <property type="protein sequence ID" value="KAG7395133.1"/>
    <property type="molecule type" value="Genomic_DNA"/>
</dbReference>
<reference evidence="2" key="1">
    <citation type="submission" date="2021-02" db="EMBL/GenBank/DDBJ databases">
        <authorList>
            <person name="Palmer J.M."/>
        </authorList>
    </citation>
    <scope>NUCLEOTIDE SEQUENCE</scope>
    <source>
        <strain evidence="2">SCRP23</strain>
    </source>
</reference>